<feature type="compositionally biased region" description="Basic and acidic residues" evidence="1">
    <location>
        <begin position="98"/>
        <end position="113"/>
    </location>
</feature>
<proteinExistence type="predicted"/>
<protein>
    <submittedName>
        <fullName evidence="2">Uncharacterized protein</fullName>
    </submittedName>
</protein>
<evidence type="ECO:0000313" key="2">
    <source>
        <dbReference type="EMBL" id="TNN37672.1"/>
    </source>
</evidence>
<keyword evidence="3" id="KW-1185">Reference proteome</keyword>
<reference evidence="2 3" key="1">
    <citation type="submission" date="2019-03" db="EMBL/GenBank/DDBJ databases">
        <title>First draft genome of Liparis tanakae, snailfish: a comprehensive survey of snailfish specific genes.</title>
        <authorList>
            <person name="Kim W."/>
            <person name="Song I."/>
            <person name="Jeong J.-H."/>
            <person name="Kim D."/>
            <person name="Kim S."/>
            <person name="Ryu S."/>
            <person name="Song J.Y."/>
            <person name="Lee S.K."/>
        </authorList>
    </citation>
    <scope>NUCLEOTIDE SEQUENCE [LARGE SCALE GENOMIC DNA]</scope>
    <source>
        <tissue evidence="2">Muscle</tissue>
    </source>
</reference>
<accession>A0A4Z2FBA5</accession>
<evidence type="ECO:0000256" key="1">
    <source>
        <dbReference type="SAM" id="MobiDB-lite"/>
    </source>
</evidence>
<dbReference type="AlphaFoldDB" id="A0A4Z2FBA5"/>
<organism evidence="2 3">
    <name type="scientific">Liparis tanakae</name>
    <name type="common">Tanaka's snailfish</name>
    <dbReference type="NCBI Taxonomy" id="230148"/>
    <lineage>
        <taxon>Eukaryota</taxon>
        <taxon>Metazoa</taxon>
        <taxon>Chordata</taxon>
        <taxon>Craniata</taxon>
        <taxon>Vertebrata</taxon>
        <taxon>Euteleostomi</taxon>
        <taxon>Actinopterygii</taxon>
        <taxon>Neopterygii</taxon>
        <taxon>Teleostei</taxon>
        <taxon>Neoteleostei</taxon>
        <taxon>Acanthomorphata</taxon>
        <taxon>Eupercaria</taxon>
        <taxon>Perciformes</taxon>
        <taxon>Cottioidei</taxon>
        <taxon>Cottales</taxon>
        <taxon>Liparidae</taxon>
        <taxon>Liparis</taxon>
    </lineage>
</organism>
<dbReference type="Proteomes" id="UP000314294">
    <property type="component" value="Unassembled WGS sequence"/>
</dbReference>
<evidence type="ECO:0000313" key="3">
    <source>
        <dbReference type="Proteomes" id="UP000314294"/>
    </source>
</evidence>
<feature type="region of interest" description="Disordered" evidence="1">
    <location>
        <begin position="1"/>
        <end position="113"/>
    </location>
</feature>
<feature type="compositionally biased region" description="Gly residues" evidence="1">
    <location>
        <begin position="29"/>
        <end position="46"/>
    </location>
</feature>
<gene>
    <name evidence="2" type="ORF">EYF80_052157</name>
</gene>
<dbReference type="EMBL" id="SRLO01001458">
    <property type="protein sequence ID" value="TNN37672.1"/>
    <property type="molecule type" value="Genomic_DNA"/>
</dbReference>
<sequence length="137" mass="14500">MKGTSKSQNHHEGNHGSEAEAGVSSRPCGGVGDTAGGQGGGSGRGARGSPYARGPPPSACVHNTPCVRCRDLEVTGPPWRRSHEEEPRGGASRSRSHGVREQSDTAQQHGEDVRVSWVSSWLTRPLGGLTFNTMETW</sequence>
<feature type="compositionally biased region" description="Basic and acidic residues" evidence="1">
    <location>
        <begin position="9"/>
        <end position="18"/>
    </location>
</feature>
<comment type="caution">
    <text evidence="2">The sequence shown here is derived from an EMBL/GenBank/DDBJ whole genome shotgun (WGS) entry which is preliminary data.</text>
</comment>
<name>A0A4Z2FBA5_9TELE</name>